<feature type="region of interest" description="Disordered" evidence="1">
    <location>
        <begin position="1"/>
        <end position="27"/>
    </location>
</feature>
<evidence type="ECO:0000313" key="3">
    <source>
        <dbReference type="Proteomes" id="UP000275461"/>
    </source>
</evidence>
<feature type="compositionally biased region" description="Basic residues" evidence="1">
    <location>
        <begin position="16"/>
        <end position="26"/>
    </location>
</feature>
<evidence type="ECO:0000256" key="1">
    <source>
        <dbReference type="SAM" id="MobiDB-lite"/>
    </source>
</evidence>
<gene>
    <name evidence="2" type="ORF">DFR31_1604</name>
</gene>
<dbReference type="OrthoDB" id="5784344at2"/>
<dbReference type="AlphaFoldDB" id="A0A498C938"/>
<sequence>MAHKNVDKPETDNSTKRPRGVSRRRFGQTALASAPVVLMAMHSRPLKASVAANCTPSGWVSGNTSPHHEKEPCGGRTPGYWAGGNPHHPQGWVDNKDTLVNSSYGFPGITYFDGSGPDGEATMLDAVSGPGQYPLGINSTDERQVLRFGTAALLNAKYSEVTDGYPLSEAQVREMVIAVLTTGFYESGTGETLNMEQMHRFLKNTMEAPTWGP</sequence>
<dbReference type="Proteomes" id="UP000275461">
    <property type="component" value="Unassembled WGS sequence"/>
</dbReference>
<dbReference type="EMBL" id="RCDA01000001">
    <property type="protein sequence ID" value="RLK51659.1"/>
    <property type="molecule type" value="Genomic_DNA"/>
</dbReference>
<feature type="compositionally biased region" description="Basic and acidic residues" evidence="1">
    <location>
        <begin position="1"/>
        <end position="15"/>
    </location>
</feature>
<reference evidence="2 3" key="1">
    <citation type="submission" date="2018-10" db="EMBL/GenBank/DDBJ databases">
        <title>Genomic Encyclopedia of Type Strains, Phase IV (KMG-IV): sequencing the most valuable type-strain genomes for metagenomic binning, comparative biology and taxonomic classification.</title>
        <authorList>
            <person name="Goeker M."/>
        </authorList>
    </citation>
    <scope>NUCLEOTIDE SEQUENCE [LARGE SCALE GENOMIC DNA]</scope>
    <source>
        <strain evidence="2 3">DSM 12769</strain>
    </source>
</reference>
<dbReference type="PROSITE" id="PS51318">
    <property type="entry name" value="TAT"/>
    <property type="match status" value="1"/>
</dbReference>
<accession>A0A498C938</accession>
<name>A0A498C938_9GAMM</name>
<organism evidence="2 3">
    <name type="scientific">Alkalispirillum mobile</name>
    <dbReference type="NCBI Taxonomy" id="85925"/>
    <lineage>
        <taxon>Bacteria</taxon>
        <taxon>Pseudomonadati</taxon>
        <taxon>Pseudomonadota</taxon>
        <taxon>Gammaproteobacteria</taxon>
        <taxon>Chromatiales</taxon>
        <taxon>Ectothiorhodospiraceae</taxon>
        <taxon>Alkalispirillum</taxon>
    </lineage>
</organism>
<dbReference type="InterPro" id="IPR006311">
    <property type="entry name" value="TAT_signal"/>
</dbReference>
<protein>
    <submittedName>
        <fullName evidence="2">Uncharacterized protein</fullName>
    </submittedName>
</protein>
<keyword evidence="3" id="KW-1185">Reference proteome</keyword>
<evidence type="ECO:0000313" key="2">
    <source>
        <dbReference type="EMBL" id="RLK51659.1"/>
    </source>
</evidence>
<dbReference type="RefSeq" id="WP_121442054.1">
    <property type="nucleotide sequence ID" value="NZ_RCDA01000001.1"/>
</dbReference>
<proteinExistence type="predicted"/>
<comment type="caution">
    <text evidence="2">The sequence shown here is derived from an EMBL/GenBank/DDBJ whole genome shotgun (WGS) entry which is preliminary data.</text>
</comment>